<dbReference type="Gene3D" id="3.30.420.10">
    <property type="entry name" value="Ribonuclease H-like superfamily/Ribonuclease H"/>
    <property type="match status" value="1"/>
</dbReference>
<dbReference type="PANTHER" id="PTHR23022">
    <property type="entry name" value="TRANSPOSABLE ELEMENT-RELATED"/>
    <property type="match status" value="1"/>
</dbReference>
<reference evidence="2" key="1">
    <citation type="submission" date="2016-04" db="EMBL/GenBank/DDBJ databases">
        <authorList>
            <person name="Nguyen H.D."/>
            <person name="Samba Siva P."/>
            <person name="Cullis J."/>
            <person name="Levesque C.A."/>
            <person name="Hambleton S."/>
        </authorList>
    </citation>
    <scope>NUCLEOTIDE SEQUENCE</scope>
    <source>
        <strain evidence="2">DAOMC 236426</strain>
    </source>
</reference>
<dbReference type="Pfam" id="PF13358">
    <property type="entry name" value="DDE_3"/>
    <property type="match status" value="1"/>
</dbReference>
<reference evidence="2" key="2">
    <citation type="journal article" date="2019" name="IMA Fungus">
        <title>Genome sequencing and comparison of five Tilletia species to identify candidate genes for the detection of regulated species infecting wheat.</title>
        <authorList>
            <person name="Nguyen H.D.T."/>
            <person name="Sultana T."/>
            <person name="Kesanakurti P."/>
            <person name="Hambleton S."/>
        </authorList>
    </citation>
    <scope>NUCLEOTIDE SEQUENCE</scope>
    <source>
        <strain evidence="2">DAOMC 236426</strain>
    </source>
</reference>
<dbReference type="AlphaFoldDB" id="A0A8X7MHF1"/>
<name>A0A8X7MHF1_9BASI</name>
<proteinExistence type="predicted"/>
<protein>
    <recommendedName>
        <fullName evidence="1">Tc1-like transposase DDE domain-containing protein</fullName>
    </recommendedName>
</protein>
<dbReference type="GO" id="GO:0003676">
    <property type="term" value="F:nucleic acid binding"/>
    <property type="evidence" value="ECO:0007669"/>
    <property type="project" value="InterPro"/>
</dbReference>
<dbReference type="InterPro" id="IPR036397">
    <property type="entry name" value="RNaseH_sf"/>
</dbReference>
<sequence>MTRRYKQNRLRFALKHVEWTPEDWARVIWTDETKINRISSDGREVVWVENGSGLSERTITPTVKFGGGNIMVWGCMTWSGPGKIELVQGRMNAQQYTEILTKNLVPVIDAMSLLPDSPARDKIILQQDNDPKHTAKLAKAWFKAHNITPLEWPANSPDLNPIEHLWNTLKRRLHTYSTQPKGAQELWERVQVEWERLPTDTCKGLIESMPRRCAAVIRAKGGNTKY</sequence>
<dbReference type="EMBL" id="LWDE02003633">
    <property type="protein sequence ID" value="KAE8235231.1"/>
    <property type="molecule type" value="Genomic_DNA"/>
</dbReference>
<accession>A0A8X7MHF1</accession>
<evidence type="ECO:0000259" key="1">
    <source>
        <dbReference type="Pfam" id="PF13358"/>
    </source>
</evidence>
<feature type="domain" description="Tc1-like transposase DDE" evidence="1">
    <location>
        <begin position="26"/>
        <end position="175"/>
    </location>
</feature>
<gene>
    <name evidence="2" type="ORF">A4X06_0g9925</name>
</gene>
<keyword evidence="3" id="KW-1185">Reference proteome</keyword>
<evidence type="ECO:0000313" key="2">
    <source>
        <dbReference type="EMBL" id="KAE8235231.1"/>
    </source>
</evidence>
<dbReference type="InterPro" id="IPR038717">
    <property type="entry name" value="Tc1-like_DDE_dom"/>
</dbReference>
<dbReference type="PANTHER" id="PTHR23022:SF135">
    <property type="entry name" value="SI:DKEY-77F5.3"/>
    <property type="match status" value="1"/>
</dbReference>
<dbReference type="InterPro" id="IPR052338">
    <property type="entry name" value="Transposase_5"/>
</dbReference>
<dbReference type="Proteomes" id="UP000077684">
    <property type="component" value="Unassembled WGS sequence"/>
</dbReference>
<evidence type="ECO:0000313" key="3">
    <source>
        <dbReference type="Proteomes" id="UP000077684"/>
    </source>
</evidence>
<organism evidence="2 3">
    <name type="scientific">Tilletia controversa</name>
    <name type="common">dwarf bunt fungus</name>
    <dbReference type="NCBI Taxonomy" id="13291"/>
    <lineage>
        <taxon>Eukaryota</taxon>
        <taxon>Fungi</taxon>
        <taxon>Dikarya</taxon>
        <taxon>Basidiomycota</taxon>
        <taxon>Ustilaginomycotina</taxon>
        <taxon>Exobasidiomycetes</taxon>
        <taxon>Tilletiales</taxon>
        <taxon>Tilletiaceae</taxon>
        <taxon>Tilletia</taxon>
    </lineage>
</organism>
<comment type="caution">
    <text evidence="2">The sequence shown here is derived from an EMBL/GenBank/DDBJ whole genome shotgun (WGS) entry which is preliminary data.</text>
</comment>